<reference evidence="1 2" key="1">
    <citation type="submission" date="2020-07" db="EMBL/GenBank/DDBJ databases">
        <title>Genomic Encyclopedia of Type Strains, Phase III (KMG-III): the genomes of soil and plant-associated and newly described type strains.</title>
        <authorList>
            <person name="Whitman W."/>
        </authorList>
    </citation>
    <scope>NUCLEOTIDE SEQUENCE [LARGE SCALE GENOMIC DNA]</scope>
    <source>
        <strain evidence="1 2">CECT 8576</strain>
    </source>
</reference>
<comment type="caution">
    <text evidence="1">The sequence shown here is derived from an EMBL/GenBank/DDBJ whole genome shotgun (WGS) entry which is preliminary data.</text>
</comment>
<evidence type="ECO:0000313" key="2">
    <source>
        <dbReference type="Proteomes" id="UP000548304"/>
    </source>
</evidence>
<name>A0A852YR06_9ACTN</name>
<accession>A0A852YR06</accession>
<dbReference type="AlphaFoldDB" id="A0A852YR06"/>
<dbReference type="EMBL" id="JACBYW010000001">
    <property type="protein sequence ID" value="NYH77171.1"/>
    <property type="molecule type" value="Genomic_DNA"/>
</dbReference>
<proteinExistence type="predicted"/>
<evidence type="ECO:0000313" key="1">
    <source>
        <dbReference type="EMBL" id="NYH77171.1"/>
    </source>
</evidence>
<sequence length="83" mass="9118">MSYYSLPARTSTGASAVTVGWHRLFATFVIHVQGANKATLVDRGDPYDRITDPQVVVTTAHQWALVPPDLADELAAAQHHCFR</sequence>
<dbReference type="Proteomes" id="UP000548304">
    <property type="component" value="Unassembled WGS sequence"/>
</dbReference>
<organism evidence="1 2">
    <name type="scientific">Actinopolyspora biskrensis</name>
    <dbReference type="NCBI Taxonomy" id="1470178"/>
    <lineage>
        <taxon>Bacteria</taxon>
        <taxon>Bacillati</taxon>
        <taxon>Actinomycetota</taxon>
        <taxon>Actinomycetes</taxon>
        <taxon>Actinopolysporales</taxon>
        <taxon>Actinopolysporaceae</taxon>
        <taxon>Actinopolyspora</taxon>
    </lineage>
</organism>
<keyword evidence="2" id="KW-1185">Reference proteome</keyword>
<gene>
    <name evidence="1" type="ORF">FHR84_000485</name>
</gene>
<protein>
    <submittedName>
        <fullName evidence="1">Uncharacterized protein</fullName>
    </submittedName>
</protein>
<dbReference type="RefSeq" id="WP_179533759.1">
    <property type="nucleotide sequence ID" value="NZ_JACBYW010000001.1"/>
</dbReference>